<feature type="transmembrane region" description="Helical" evidence="1">
    <location>
        <begin position="38"/>
        <end position="60"/>
    </location>
</feature>
<name>A0A1A9I3K6_9BACT</name>
<evidence type="ECO:0000256" key="1">
    <source>
        <dbReference type="SAM" id="Phobius"/>
    </source>
</evidence>
<dbReference type="InterPro" id="IPR036890">
    <property type="entry name" value="HATPase_C_sf"/>
</dbReference>
<reference evidence="3 4" key="1">
    <citation type="submission" date="2016-05" db="EMBL/GenBank/DDBJ databases">
        <title>Niabella ginsenosidivorans BS26 whole genome sequencing.</title>
        <authorList>
            <person name="Im W.T."/>
            <person name="Siddiqi M.Z."/>
        </authorList>
    </citation>
    <scope>NUCLEOTIDE SEQUENCE [LARGE SCALE GENOMIC DNA]</scope>
    <source>
        <strain evidence="3 4">BS26</strain>
    </source>
</reference>
<keyword evidence="4" id="KW-1185">Reference proteome</keyword>
<dbReference type="GO" id="GO:0000155">
    <property type="term" value="F:phosphorelay sensor kinase activity"/>
    <property type="evidence" value="ECO:0007669"/>
    <property type="project" value="InterPro"/>
</dbReference>
<keyword evidence="1" id="KW-0812">Transmembrane</keyword>
<feature type="transmembrane region" description="Helical" evidence="1">
    <location>
        <begin position="7"/>
        <end position="26"/>
    </location>
</feature>
<dbReference type="PANTHER" id="PTHR34220">
    <property type="entry name" value="SENSOR HISTIDINE KINASE YPDA"/>
    <property type="match status" value="1"/>
</dbReference>
<dbReference type="Proteomes" id="UP000077667">
    <property type="component" value="Chromosome"/>
</dbReference>
<keyword evidence="3" id="KW-0808">Transferase</keyword>
<sequence length="336" mass="39180">MTIHKQHINVIFHILIWSVLLLLPYFVGSADDQYKIGWMPGFVFTAFGMLHMFIFYVNAYYLAPRFLNIRRWWLYIPLAVLLLGLSFILKFAILKTGYPQLLQYPAVYRFSFAPSVGVFIISIVYRKVIDRIHFERKQKEREAAMLMTELKFLRSQISPHFLFNVMTNLVSLARKRSDQLEPALITLSEFMRYMVYDTQGKKVSLLKETAHLKNYISLQKMRFGNELVEDDIDTVADHYLIEPMLLIPFVENAFKHGTAQGTGVRITIRLAVADDRLFFDVQNGIPLHQDSAAYEQSGVGLQNVVSRLELLYPQKHELKITRKDNVFHVQLKLELL</sequence>
<protein>
    <submittedName>
        <fullName evidence="3">Histidine kinase</fullName>
    </submittedName>
</protein>
<dbReference type="PANTHER" id="PTHR34220:SF7">
    <property type="entry name" value="SENSOR HISTIDINE KINASE YPDA"/>
    <property type="match status" value="1"/>
</dbReference>
<dbReference type="GO" id="GO:0016020">
    <property type="term" value="C:membrane"/>
    <property type="evidence" value="ECO:0007669"/>
    <property type="project" value="InterPro"/>
</dbReference>
<gene>
    <name evidence="3" type="ORF">A8C56_12190</name>
</gene>
<evidence type="ECO:0000259" key="2">
    <source>
        <dbReference type="Pfam" id="PF06580"/>
    </source>
</evidence>
<organism evidence="3 4">
    <name type="scientific">Niabella ginsenosidivorans</name>
    <dbReference type="NCBI Taxonomy" id="1176587"/>
    <lineage>
        <taxon>Bacteria</taxon>
        <taxon>Pseudomonadati</taxon>
        <taxon>Bacteroidota</taxon>
        <taxon>Chitinophagia</taxon>
        <taxon>Chitinophagales</taxon>
        <taxon>Chitinophagaceae</taxon>
        <taxon>Niabella</taxon>
    </lineage>
</organism>
<dbReference type="KEGG" id="nia:A8C56_12190"/>
<keyword evidence="1" id="KW-1133">Transmembrane helix</keyword>
<keyword evidence="3" id="KW-0418">Kinase</keyword>
<keyword evidence="1" id="KW-0472">Membrane</keyword>
<dbReference type="Gene3D" id="3.30.565.10">
    <property type="entry name" value="Histidine kinase-like ATPase, C-terminal domain"/>
    <property type="match status" value="1"/>
</dbReference>
<dbReference type="InterPro" id="IPR010559">
    <property type="entry name" value="Sig_transdc_His_kin_internal"/>
</dbReference>
<evidence type="ECO:0000313" key="3">
    <source>
        <dbReference type="EMBL" id="ANH81639.1"/>
    </source>
</evidence>
<dbReference type="STRING" id="1176587.A8C56_12190"/>
<dbReference type="RefSeq" id="WP_067756330.1">
    <property type="nucleotide sequence ID" value="NZ_CP015772.1"/>
</dbReference>
<feature type="transmembrane region" description="Helical" evidence="1">
    <location>
        <begin position="72"/>
        <end position="94"/>
    </location>
</feature>
<dbReference type="EMBL" id="CP015772">
    <property type="protein sequence ID" value="ANH81639.1"/>
    <property type="molecule type" value="Genomic_DNA"/>
</dbReference>
<dbReference type="AlphaFoldDB" id="A0A1A9I3K6"/>
<proteinExistence type="predicted"/>
<dbReference type="SUPFAM" id="SSF55874">
    <property type="entry name" value="ATPase domain of HSP90 chaperone/DNA topoisomerase II/histidine kinase"/>
    <property type="match status" value="1"/>
</dbReference>
<dbReference type="Pfam" id="PF06580">
    <property type="entry name" value="His_kinase"/>
    <property type="match status" value="1"/>
</dbReference>
<dbReference type="InterPro" id="IPR050640">
    <property type="entry name" value="Bact_2-comp_sensor_kinase"/>
</dbReference>
<feature type="transmembrane region" description="Helical" evidence="1">
    <location>
        <begin position="106"/>
        <end position="125"/>
    </location>
</feature>
<feature type="domain" description="Signal transduction histidine kinase internal region" evidence="2">
    <location>
        <begin position="148"/>
        <end position="227"/>
    </location>
</feature>
<dbReference type="OrthoDB" id="9792992at2"/>
<evidence type="ECO:0000313" key="4">
    <source>
        <dbReference type="Proteomes" id="UP000077667"/>
    </source>
</evidence>
<accession>A0A1A9I3K6</accession>